<dbReference type="AlphaFoldDB" id="A0A401QUX2"/>
<evidence type="ECO:0000256" key="2">
    <source>
        <dbReference type="ARBA" id="ARBA00022481"/>
    </source>
</evidence>
<evidence type="ECO:0000256" key="6">
    <source>
        <dbReference type="SAM" id="Phobius"/>
    </source>
</evidence>
<dbReference type="EMBL" id="BHXC01000006">
    <property type="protein sequence ID" value="GCB89195.1"/>
    <property type="molecule type" value="Genomic_DNA"/>
</dbReference>
<keyword evidence="5 6" id="KW-0472">Membrane</keyword>
<dbReference type="InterPro" id="IPR015943">
    <property type="entry name" value="WD40/YVTN_repeat-like_dom_sf"/>
</dbReference>
<feature type="transmembrane region" description="Helical" evidence="6">
    <location>
        <begin position="44"/>
        <end position="65"/>
    </location>
</feature>
<protein>
    <submittedName>
        <fullName evidence="7">Pilus assembly protein PilA</fullName>
    </submittedName>
</protein>
<dbReference type="SUPFAM" id="SSF63825">
    <property type="entry name" value="YWTD domain"/>
    <property type="match status" value="1"/>
</dbReference>
<dbReference type="GO" id="GO:0015628">
    <property type="term" value="P:protein secretion by the type II secretion system"/>
    <property type="evidence" value="ECO:0007669"/>
    <property type="project" value="InterPro"/>
</dbReference>
<evidence type="ECO:0000256" key="1">
    <source>
        <dbReference type="ARBA" id="ARBA00004167"/>
    </source>
</evidence>
<reference evidence="7 8" key="1">
    <citation type="journal article" date="2019" name="Microbiol. Resour. Announc.">
        <title>Draft Genome Sequence of the Most Traditional epsilon-Poly-l-Lysine Producer, Streptomyces albulus NBRC14147.</title>
        <authorList>
            <person name="Yamanaka K."/>
            <person name="Hamano Y."/>
        </authorList>
    </citation>
    <scope>NUCLEOTIDE SEQUENCE [LARGE SCALE GENOMIC DNA]</scope>
    <source>
        <strain evidence="7 8">NBRC 14147</strain>
    </source>
</reference>
<sequence length="550" mass="55571">MTRQGLARALGLNVTHRLKEAPTAMTSDQRLLSLRARRQDGFTLIELLVVIVILGILAAIVVFSVRGIGDKGRKNAVAADASTLRTAEESYCARHGHYGTVDDLKTDGLLASEPVYNVVAVGEENKCGRGEKSSFMLHDTTTPTESAADAIQVGESPADLAVDEKANRLYVVASRSNNVTVIDGKTDTPIGPPIDVSSAVSSPTRIAVNSATGQVYVGGTGGVAIINTTDANQVTHVSGFTTTVTGLAVSPENGAVYVGGGTASTSAVAYIAAGSSSATPIPLPAAGVVGVSNSMDFSFDTVHHAVYLAKAGVGGGTTPAASIGLFAISSQTHEAKVVAQFPTKTACGTNAGNVLVANSARGSIAVDPGRNLAYLLARRCMPNPADPSGPWKAVATTIVINSGDGSSTAINDPVGTPYGPNSAVYSSAAGSVYVYLDGGANCGGAGGRIDRIVGTTVTGQASVCGVSTAPGNQAHKLTMLTKFNRLFVAQQNVGGAPGGLGVADGGTLLTQAPLGTPRQFGALATNNTTAKVYAVDPVNGTVAVFRTGSA</sequence>
<evidence type="ECO:0000256" key="5">
    <source>
        <dbReference type="ARBA" id="ARBA00023136"/>
    </source>
</evidence>
<keyword evidence="2" id="KW-0488">Methylation</keyword>
<keyword evidence="3 6" id="KW-0812">Transmembrane</keyword>
<keyword evidence="4 6" id="KW-1133">Transmembrane helix</keyword>
<organism evidence="7 8">
    <name type="scientific">Streptomyces noursei</name>
    <name type="common">Streptomyces albulus</name>
    <dbReference type="NCBI Taxonomy" id="1971"/>
    <lineage>
        <taxon>Bacteria</taxon>
        <taxon>Bacillati</taxon>
        <taxon>Actinomycetota</taxon>
        <taxon>Actinomycetes</taxon>
        <taxon>Kitasatosporales</taxon>
        <taxon>Streptomycetaceae</taxon>
        <taxon>Streptomyces</taxon>
    </lineage>
</organism>
<dbReference type="InterPro" id="IPR002416">
    <property type="entry name" value="T2SS_protein-GspH"/>
</dbReference>
<dbReference type="PRINTS" id="PR00885">
    <property type="entry name" value="BCTERIALGSPH"/>
</dbReference>
<dbReference type="PANTHER" id="PTHR30093">
    <property type="entry name" value="GENERAL SECRETION PATHWAY PROTEIN G"/>
    <property type="match status" value="1"/>
</dbReference>
<evidence type="ECO:0000313" key="7">
    <source>
        <dbReference type="EMBL" id="GCB89195.1"/>
    </source>
</evidence>
<dbReference type="NCBIfam" id="TIGR02532">
    <property type="entry name" value="IV_pilin_GFxxxE"/>
    <property type="match status" value="1"/>
</dbReference>
<dbReference type="Pfam" id="PF07963">
    <property type="entry name" value="N_methyl"/>
    <property type="match status" value="1"/>
</dbReference>
<dbReference type="InterPro" id="IPR045584">
    <property type="entry name" value="Pilin-like"/>
</dbReference>
<comment type="subcellular location">
    <subcellularLocation>
        <location evidence="1">Membrane</location>
        <topology evidence="1">Single-pass membrane protein</topology>
    </subcellularLocation>
</comment>
<gene>
    <name evidence="7" type="ORF">SALB_01869</name>
</gene>
<dbReference type="Proteomes" id="UP000288351">
    <property type="component" value="Unassembled WGS sequence"/>
</dbReference>
<accession>A0A401QUX2</accession>
<comment type="caution">
    <text evidence="7">The sequence shown here is derived from an EMBL/GenBank/DDBJ whole genome shotgun (WGS) entry which is preliminary data.</text>
</comment>
<dbReference type="GO" id="GO:0016020">
    <property type="term" value="C:membrane"/>
    <property type="evidence" value="ECO:0007669"/>
    <property type="project" value="UniProtKB-SubCell"/>
</dbReference>
<dbReference type="SUPFAM" id="SSF54523">
    <property type="entry name" value="Pili subunits"/>
    <property type="match status" value="1"/>
</dbReference>
<evidence type="ECO:0000256" key="4">
    <source>
        <dbReference type="ARBA" id="ARBA00022989"/>
    </source>
</evidence>
<dbReference type="Gene3D" id="2.130.10.10">
    <property type="entry name" value="YVTN repeat-like/Quinoprotein amine dehydrogenase"/>
    <property type="match status" value="1"/>
</dbReference>
<dbReference type="InterPro" id="IPR012902">
    <property type="entry name" value="N_methyl_site"/>
</dbReference>
<proteinExistence type="predicted"/>
<name>A0A401QUX2_STRNR</name>
<dbReference type="GO" id="GO:0015627">
    <property type="term" value="C:type II protein secretion system complex"/>
    <property type="evidence" value="ECO:0007669"/>
    <property type="project" value="InterPro"/>
</dbReference>
<dbReference type="Gene3D" id="3.30.700.10">
    <property type="entry name" value="Glycoprotein, Type 4 Pilin"/>
    <property type="match status" value="1"/>
</dbReference>
<evidence type="ECO:0000256" key="3">
    <source>
        <dbReference type="ARBA" id="ARBA00022692"/>
    </source>
</evidence>
<evidence type="ECO:0000313" key="8">
    <source>
        <dbReference type="Proteomes" id="UP000288351"/>
    </source>
</evidence>
<dbReference type="PANTHER" id="PTHR30093:SF44">
    <property type="entry name" value="TYPE II SECRETION SYSTEM CORE PROTEIN G"/>
    <property type="match status" value="1"/>
</dbReference>